<keyword evidence="11" id="KW-0969">Cilium</keyword>
<evidence type="ECO:0000256" key="7">
    <source>
        <dbReference type="ARBA" id="ARBA00022779"/>
    </source>
</evidence>
<evidence type="ECO:0000256" key="1">
    <source>
        <dbReference type="ARBA" id="ARBA00002254"/>
    </source>
</evidence>
<dbReference type="EMBL" id="JAMFLX010000006">
    <property type="protein sequence ID" value="MCL6269563.1"/>
    <property type="molecule type" value="Genomic_DNA"/>
</dbReference>
<keyword evidence="10" id="KW-0997">Cell inner membrane</keyword>
<keyword evidence="6 10" id="KW-0812">Transmembrane</keyword>
<keyword evidence="11" id="KW-0966">Cell projection</keyword>
<accession>A0ABT0PGD0</accession>
<dbReference type="InterPro" id="IPR005503">
    <property type="entry name" value="FliL"/>
</dbReference>
<comment type="function">
    <text evidence="1 10">Controls the rotational direction of flagella during chemotaxis.</text>
</comment>
<keyword evidence="11" id="KW-0282">Flagellum</keyword>
<comment type="caution">
    <text evidence="11">The sequence shown here is derived from an EMBL/GenBank/DDBJ whole genome shotgun (WGS) entry which is preliminary data.</text>
</comment>
<protein>
    <recommendedName>
        <fullName evidence="10">Flagellar protein FliL</fullName>
    </recommendedName>
</protein>
<keyword evidence="8 10" id="KW-1133">Transmembrane helix</keyword>
<keyword evidence="12" id="KW-1185">Reference proteome</keyword>
<reference evidence="11 12" key="1">
    <citation type="submission" date="2022-05" db="EMBL/GenBank/DDBJ databases">
        <authorList>
            <person name="Park J.-S."/>
        </authorList>
    </citation>
    <scope>NUCLEOTIDE SEQUENCE [LARGE SCALE GENOMIC DNA]</scope>
    <source>
        <strain evidence="11 12">2012CJ34-2</strain>
    </source>
</reference>
<evidence type="ECO:0000256" key="3">
    <source>
        <dbReference type="ARBA" id="ARBA00008281"/>
    </source>
</evidence>
<organism evidence="11 12">
    <name type="scientific">Parendozoicomonas callyspongiae</name>
    <dbReference type="NCBI Taxonomy" id="2942213"/>
    <lineage>
        <taxon>Bacteria</taxon>
        <taxon>Pseudomonadati</taxon>
        <taxon>Pseudomonadota</taxon>
        <taxon>Gammaproteobacteria</taxon>
        <taxon>Oceanospirillales</taxon>
        <taxon>Endozoicomonadaceae</taxon>
        <taxon>Parendozoicomonas</taxon>
    </lineage>
</organism>
<evidence type="ECO:0000256" key="2">
    <source>
        <dbReference type="ARBA" id="ARBA00004162"/>
    </source>
</evidence>
<name>A0ABT0PGD0_9GAMM</name>
<evidence type="ECO:0000256" key="9">
    <source>
        <dbReference type="ARBA" id="ARBA00023136"/>
    </source>
</evidence>
<sequence length="151" mass="16824">MAKALNRQTMIIILAVVVVAGVAAGLSIFLVEENTASSDGGVLRSDVPLYQKLGTMVVNLLDDDEETHFMQVDVTLMTRNVKCAKALEYYVPVFRNAMLDLFARQGYKRMLVPAEREVLRKEALDVALKVATMKMKNPQIEDVLFTGFVVQ</sequence>
<keyword evidence="5 10" id="KW-0145">Chemotaxis</keyword>
<keyword evidence="9 10" id="KW-0472">Membrane</keyword>
<proteinExistence type="inferred from homology"/>
<gene>
    <name evidence="11" type="ORF">M3P05_06365</name>
</gene>
<keyword evidence="4" id="KW-1003">Cell membrane</keyword>
<comment type="subcellular location">
    <subcellularLocation>
        <location evidence="10">Cell inner membrane</location>
    </subcellularLocation>
    <subcellularLocation>
        <location evidence="2">Cell membrane</location>
        <topology evidence="2">Single-pass membrane protein</topology>
    </subcellularLocation>
</comment>
<dbReference type="PANTHER" id="PTHR35091">
    <property type="entry name" value="FLAGELLAR PROTEIN FLIL"/>
    <property type="match status" value="1"/>
</dbReference>
<dbReference type="RefSeq" id="WP_249698605.1">
    <property type="nucleotide sequence ID" value="NZ_JAMFLX010000006.1"/>
</dbReference>
<evidence type="ECO:0000313" key="11">
    <source>
        <dbReference type="EMBL" id="MCL6269563.1"/>
    </source>
</evidence>
<comment type="similarity">
    <text evidence="3 10">Belongs to the FliL family.</text>
</comment>
<evidence type="ECO:0000256" key="5">
    <source>
        <dbReference type="ARBA" id="ARBA00022500"/>
    </source>
</evidence>
<evidence type="ECO:0000313" key="12">
    <source>
        <dbReference type="Proteomes" id="UP001203338"/>
    </source>
</evidence>
<evidence type="ECO:0000256" key="10">
    <source>
        <dbReference type="RuleBase" id="RU364125"/>
    </source>
</evidence>
<dbReference type="PANTHER" id="PTHR35091:SF2">
    <property type="entry name" value="FLAGELLAR PROTEIN FLIL"/>
    <property type="match status" value="1"/>
</dbReference>
<dbReference type="Pfam" id="PF03748">
    <property type="entry name" value="FliL"/>
    <property type="match status" value="1"/>
</dbReference>
<feature type="transmembrane region" description="Helical" evidence="10">
    <location>
        <begin position="12"/>
        <end position="31"/>
    </location>
</feature>
<keyword evidence="7 10" id="KW-0283">Flagellar rotation</keyword>
<evidence type="ECO:0000256" key="6">
    <source>
        <dbReference type="ARBA" id="ARBA00022692"/>
    </source>
</evidence>
<dbReference type="Proteomes" id="UP001203338">
    <property type="component" value="Unassembled WGS sequence"/>
</dbReference>
<evidence type="ECO:0000256" key="8">
    <source>
        <dbReference type="ARBA" id="ARBA00022989"/>
    </source>
</evidence>
<evidence type="ECO:0000256" key="4">
    <source>
        <dbReference type="ARBA" id="ARBA00022475"/>
    </source>
</evidence>